<dbReference type="InterPro" id="IPR007627">
    <property type="entry name" value="RNA_pol_sigma70_r2"/>
</dbReference>
<organism evidence="7 8">
    <name type="scientific">Tenacibaculum gallaicum</name>
    <dbReference type="NCBI Taxonomy" id="561505"/>
    <lineage>
        <taxon>Bacteria</taxon>
        <taxon>Pseudomonadati</taxon>
        <taxon>Bacteroidota</taxon>
        <taxon>Flavobacteriia</taxon>
        <taxon>Flavobacteriales</taxon>
        <taxon>Flavobacteriaceae</taxon>
        <taxon>Tenacibaculum</taxon>
    </lineage>
</organism>
<sequence length="191" mass="22581">MIFNTIWNNHKSHLHNFIKTKIDNDYIVNDIMQEVSIKLLDNINRKTEIKNYRNWLFQVARNTIADYYRKYKKHTNLVAENTELNSESTTCVCDLSGFVIQNYLPEKYGKPLYLSDIEQKPQQEIADILQLSLTATKSRIQRARKQLKELISDCIEVTYNTKGQISDFQLKKYCELPPELKNEMERLNISL</sequence>
<comment type="caution">
    <text evidence="7">The sequence shown here is derived from an EMBL/GenBank/DDBJ whole genome shotgun (WGS) entry which is preliminary data.</text>
</comment>
<evidence type="ECO:0000256" key="1">
    <source>
        <dbReference type="ARBA" id="ARBA00010641"/>
    </source>
</evidence>
<dbReference type="PANTHER" id="PTHR43133:SF62">
    <property type="entry name" value="RNA POLYMERASE SIGMA FACTOR SIGZ"/>
    <property type="match status" value="1"/>
</dbReference>
<dbReference type="Gene3D" id="1.10.1740.10">
    <property type="match status" value="1"/>
</dbReference>
<accession>A0A3E0HQS4</accession>
<dbReference type="GO" id="GO:0003677">
    <property type="term" value="F:DNA binding"/>
    <property type="evidence" value="ECO:0007669"/>
    <property type="project" value="InterPro"/>
</dbReference>
<feature type="domain" description="RNA polymerase sigma factor 70 region 4 type 2" evidence="6">
    <location>
        <begin position="103"/>
        <end position="147"/>
    </location>
</feature>
<dbReference type="Gene3D" id="1.10.10.10">
    <property type="entry name" value="Winged helix-like DNA-binding domain superfamily/Winged helix DNA-binding domain"/>
    <property type="match status" value="1"/>
</dbReference>
<evidence type="ECO:0000256" key="2">
    <source>
        <dbReference type="ARBA" id="ARBA00023015"/>
    </source>
</evidence>
<dbReference type="CDD" id="cd06171">
    <property type="entry name" value="Sigma70_r4"/>
    <property type="match status" value="1"/>
</dbReference>
<dbReference type="Proteomes" id="UP000256884">
    <property type="component" value="Unassembled WGS sequence"/>
</dbReference>
<keyword evidence="4" id="KW-0804">Transcription</keyword>
<proteinExistence type="inferred from homology"/>
<evidence type="ECO:0000256" key="3">
    <source>
        <dbReference type="ARBA" id="ARBA00023082"/>
    </source>
</evidence>
<dbReference type="InterPro" id="IPR036388">
    <property type="entry name" value="WH-like_DNA-bd_sf"/>
</dbReference>
<gene>
    <name evidence="7" type="ORF">C7448_10535</name>
</gene>
<dbReference type="OrthoDB" id="9795666at2"/>
<comment type="similarity">
    <text evidence="1">Belongs to the sigma-70 factor family. ECF subfamily.</text>
</comment>
<dbReference type="GO" id="GO:0006352">
    <property type="term" value="P:DNA-templated transcription initiation"/>
    <property type="evidence" value="ECO:0007669"/>
    <property type="project" value="InterPro"/>
</dbReference>
<dbReference type="EMBL" id="QUNS01000005">
    <property type="protein sequence ID" value="REH48759.1"/>
    <property type="molecule type" value="Genomic_DNA"/>
</dbReference>
<evidence type="ECO:0000313" key="7">
    <source>
        <dbReference type="EMBL" id="REH48759.1"/>
    </source>
</evidence>
<dbReference type="Pfam" id="PF04542">
    <property type="entry name" value="Sigma70_r2"/>
    <property type="match status" value="1"/>
</dbReference>
<dbReference type="InterPro" id="IPR013324">
    <property type="entry name" value="RNA_pol_sigma_r3/r4-like"/>
</dbReference>
<protein>
    <submittedName>
        <fullName evidence="7">RNA polymerase sigma (SigZ) subunit</fullName>
    </submittedName>
</protein>
<dbReference type="InterPro" id="IPR013249">
    <property type="entry name" value="RNA_pol_sigma70_r4_t2"/>
</dbReference>
<dbReference type="InterPro" id="IPR039425">
    <property type="entry name" value="RNA_pol_sigma-70-like"/>
</dbReference>
<keyword evidence="3" id="KW-0731">Sigma factor</keyword>
<keyword evidence="8" id="KW-1185">Reference proteome</keyword>
<dbReference type="RefSeq" id="WP_115901307.1">
    <property type="nucleotide sequence ID" value="NZ_QUNS01000005.1"/>
</dbReference>
<dbReference type="SUPFAM" id="SSF88946">
    <property type="entry name" value="Sigma2 domain of RNA polymerase sigma factors"/>
    <property type="match status" value="1"/>
</dbReference>
<keyword evidence="2" id="KW-0805">Transcription regulation</keyword>
<dbReference type="AlphaFoldDB" id="A0A3E0HQS4"/>
<dbReference type="SUPFAM" id="SSF88659">
    <property type="entry name" value="Sigma3 and sigma4 domains of RNA polymerase sigma factors"/>
    <property type="match status" value="1"/>
</dbReference>
<name>A0A3E0HQS4_9FLAO</name>
<evidence type="ECO:0000256" key="4">
    <source>
        <dbReference type="ARBA" id="ARBA00023163"/>
    </source>
</evidence>
<dbReference type="Pfam" id="PF08281">
    <property type="entry name" value="Sigma70_r4_2"/>
    <property type="match status" value="1"/>
</dbReference>
<evidence type="ECO:0000313" key="8">
    <source>
        <dbReference type="Proteomes" id="UP000256884"/>
    </source>
</evidence>
<dbReference type="InterPro" id="IPR013325">
    <property type="entry name" value="RNA_pol_sigma_r2"/>
</dbReference>
<evidence type="ECO:0000259" key="6">
    <source>
        <dbReference type="Pfam" id="PF08281"/>
    </source>
</evidence>
<dbReference type="PANTHER" id="PTHR43133">
    <property type="entry name" value="RNA POLYMERASE ECF-TYPE SIGMA FACTO"/>
    <property type="match status" value="1"/>
</dbReference>
<feature type="domain" description="RNA polymerase sigma-70 region 2" evidence="5">
    <location>
        <begin position="8"/>
        <end position="72"/>
    </location>
</feature>
<evidence type="ECO:0000259" key="5">
    <source>
        <dbReference type="Pfam" id="PF04542"/>
    </source>
</evidence>
<reference evidence="7 8" key="1">
    <citation type="submission" date="2018-08" db="EMBL/GenBank/DDBJ databases">
        <title>Genomic Encyclopedia of Type Strains, Phase IV (KMG-IV): sequencing the most valuable type-strain genomes for metagenomic binning, comparative biology and taxonomic classification.</title>
        <authorList>
            <person name="Goeker M."/>
        </authorList>
    </citation>
    <scope>NUCLEOTIDE SEQUENCE [LARGE SCALE GENOMIC DNA]</scope>
    <source>
        <strain evidence="7 8">DSM 18841</strain>
    </source>
</reference>
<dbReference type="GO" id="GO:0016987">
    <property type="term" value="F:sigma factor activity"/>
    <property type="evidence" value="ECO:0007669"/>
    <property type="project" value="UniProtKB-KW"/>
</dbReference>